<dbReference type="NCBIfam" id="TIGR01484">
    <property type="entry name" value="HAD-SF-IIB"/>
    <property type="match status" value="1"/>
</dbReference>
<name>A0A395W9Y2_9FIRM</name>
<dbReference type="PANTHER" id="PTHR10000:SF25">
    <property type="entry name" value="PHOSPHATASE YKRA-RELATED"/>
    <property type="match status" value="1"/>
</dbReference>
<evidence type="ECO:0000313" key="1">
    <source>
        <dbReference type="EMBL" id="RGU93978.1"/>
    </source>
</evidence>
<dbReference type="Gene3D" id="3.30.1240.10">
    <property type="match status" value="1"/>
</dbReference>
<gene>
    <name evidence="1" type="ORF">DWW32_00225</name>
</gene>
<reference evidence="1 2" key="1">
    <citation type="submission" date="2018-08" db="EMBL/GenBank/DDBJ databases">
        <title>A genome reference for cultivated species of the human gut microbiota.</title>
        <authorList>
            <person name="Zou Y."/>
            <person name="Xue W."/>
            <person name="Luo G."/>
        </authorList>
    </citation>
    <scope>NUCLEOTIDE SEQUENCE [LARGE SCALE GENOMIC DNA]</scope>
    <source>
        <strain evidence="1 2">AF15-20</strain>
    </source>
</reference>
<accession>A0A395W9Y2</accession>
<comment type="caution">
    <text evidence="1">The sequence shown here is derived from an EMBL/GenBank/DDBJ whole genome shotgun (WGS) entry which is preliminary data.</text>
</comment>
<dbReference type="Pfam" id="PF08282">
    <property type="entry name" value="Hydrolase_3"/>
    <property type="match status" value="1"/>
</dbReference>
<dbReference type="GO" id="GO:0005829">
    <property type="term" value="C:cytosol"/>
    <property type="evidence" value="ECO:0007669"/>
    <property type="project" value="TreeGrafter"/>
</dbReference>
<dbReference type="GeneID" id="66579932"/>
<dbReference type="InterPro" id="IPR023214">
    <property type="entry name" value="HAD_sf"/>
</dbReference>
<dbReference type="AlphaFoldDB" id="A0A395W9Y2"/>
<sequence length="257" mass="28994">MNKKYFFFDIDGTLTDRNTGKIVPSAQVALNELQKAGHFVAIATGRAHYKARKFMESVGLHDMVCCGGGGLVIHDELVQNIPLDLEKSKAIARQALSLGYGVLFALDDSIKVYTKDHTFQNQVGDRKEPTEYIYDENLDVDQLDVIYKMYISIPKEKEEGLTLKDTLGNMRFVPDYLMFQYDAKHQGILDMMQHIGGDLKDVVVFGDDTNDKVMFDPQWTSVAMGNACQELKDIATIVTDANVDDGIYNICKKMEWI</sequence>
<evidence type="ECO:0000313" key="2">
    <source>
        <dbReference type="Proteomes" id="UP000265489"/>
    </source>
</evidence>
<organism evidence="1 2">
    <name type="scientific">Holdemanella biformis</name>
    <dbReference type="NCBI Taxonomy" id="1735"/>
    <lineage>
        <taxon>Bacteria</taxon>
        <taxon>Bacillati</taxon>
        <taxon>Bacillota</taxon>
        <taxon>Erysipelotrichia</taxon>
        <taxon>Erysipelotrichales</taxon>
        <taxon>Erysipelotrichaceae</taxon>
        <taxon>Holdemanella</taxon>
    </lineage>
</organism>
<dbReference type="InterPro" id="IPR006379">
    <property type="entry name" value="HAD-SF_hydro_IIB"/>
</dbReference>
<dbReference type="RefSeq" id="WP_118324148.1">
    <property type="nucleotide sequence ID" value="NZ_CAUEVG010000102.1"/>
</dbReference>
<proteinExistence type="predicted"/>
<dbReference type="GO" id="GO:0000287">
    <property type="term" value="F:magnesium ion binding"/>
    <property type="evidence" value="ECO:0007669"/>
    <property type="project" value="TreeGrafter"/>
</dbReference>
<dbReference type="GO" id="GO:0016791">
    <property type="term" value="F:phosphatase activity"/>
    <property type="evidence" value="ECO:0007669"/>
    <property type="project" value="TreeGrafter"/>
</dbReference>
<dbReference type="Gene3D" id="3.40.50.1000">
    <property type="entry name" value="HAD superfamily/HAD-like"/>
    <property type="match status" value="1"/>
</dbReference>
<dbReference type="Proteomes" id="UP000265489">
    <property type="component" value="Unassembled WGS sequence"/>
</dbReference>
<protein>
    <submittedName>
        <fullName evidence="1">HAD family phosphatase</fullName>
    </submittedName>
</protein>
<dbReference type="PANTHER" id="PTHR10000">
    <property type="entry name" value="PHOSPHOSERINE PHOSPHATASE"/>
    <property type="match status" value="1"/>
</dbReference>
<dbReference type="SUPFAM" id="SSF56784">
    <property type="entry name" value="HAD-like"/>
    <property type="match status" value="1"/>
</dbReference>
<dbReference type="EMBL" id="QRYQ01000001">
    <property type="protein sequence ID" value="RGU93978.1"/>
    <property type="molecule type" value="Genomic_DNA"/>
</dbReference>
<dbReference type="InterPro" id="IPR036412">
    <property type="entry name" value="HAD-like_sf"/>
</dbReference>